<keyword evidence="3" id="KW-1185">Reference proteome</keyword>
<reference evidence="2" key="1">
    <citation type="journal article" date="2014" name="Int. J. Syst. Evol. Microbiol.">
        <title>Complete genome sequence of Corynebacterium casei LMG S-19264T (=DSM 44701T), isolated from a smear-ripened cheese.</title>
        <authorList>
            <consortium name="US DOE Joint Genome Institute (JGI-PGF)"/>
            <person name="Walter F."/>
            <person name="Albersmeier A."/>
            <person name="Kalinowski J."/>
            <person name="Ruckert C."/>
        </authorList>
    </citation>
    <scope>NUCLEOTIDE SEQUENCE</scope>
    <source>
        <strain evidence="2">CGMCC 1.12153</strain>
    </source>
</reference>
<dbReference type="RefSeq" id="WP_188377902.1">
    <property type="nucleotide sequence ID" value="NZ_BMEL01000003.1"/>
</dbReference>
<dbReference type="EMBL" id="BMEL01000003">
    <property type="protein sequence ID" value="GGF25572.1"/>
    <property type="molecule type" value="Genomic_DNA"/>
</dbReference>
<keyword evidence="1" id="KW-0472">Membrane</keyword>
<feature type="transmembrane region" description="Helical" evidence="1">
    <location>
        <begin position="28"/>
        <end position="45"/>
    </location>
</feature>
<accession>A0A917B5T7</accession>
<sequence>MTSLLVKVFALPSLLVLAMYFLDSVQYGAIWQPLLVAFVLIVVGVPMEKKWVREGNLWASVLMDVISAFFIIWGLSNMFGTAAVTFTGAFILSIIIGFCEYFLHKHILKIDEPKAAME</sequence>
<evidence type="ECO:0000256" key="1">
    <source>
        <dbReference type="SAM" id="Phobius"/>
    </source>
</evidence>
<reference evidence="2" key="2">
    <citation type="submission" date="2020-09" db="EMBL/GenBank/DDBJ databases">
        <authorList>
            <person name="Sun Q."/>
            <person name="Zhou Y."/>
        </authorList>
    </citation>
    <scope>NUCLEOTIDE SEQUENCE</scope>
    <source>
        <strain evidence="2">CGMCC 1.12153</strain>
    </source>
</reference>
<evidence type="ECO:0000313" key="2">
    <source>
        <dbReference type="EMBL" id="GGF25572.1"/>
    </source>
</evidence>
<protein>
    <recommendedName>
        <fullName evidence="4">DUF2512 family protein</fullName>
    </recommendedName>
</protein>
<evidence type="ECO:0008006" key="4">
    <source>
        <dbReference type="Google" id="ProtNLM"/>
    </source>
</evidence>
<name>A0A917B5T7_HALAA</name>
<evidence type="ECO:0000313" key="3">
    <source>
        <dbReference type="Proteomes" id="UP000660110"/>
    </source>
</evidence>
<comment type="caution">
    <text evidence="2">The sequence shown here is derived from an EMBL/GenBank/DDBJ whole genome shotgun (WGS) entry which is preliminary data.</text>
</comment>
<organism evidence="2 3">
    <name type="scientific">Halobacillus andaensis</name>
    <dbReference type="NCBI Taxonomy" id="1176239"/>
    <lineage>
        <taxon>Bacteria</taxon>
        <taxon>Bacillati</taxon>
        <taxon>Bacillota</taxon>
        <taxon>Bacilli</taxon>
        <taxon>Bacillales</taxon>
        <taxon>Bacillaceae</taxon>
        <taxon>Halobacillus</taxon>
    </lineage>
</organism>
<dbReference type="Proteomes" id="UP000660110">
    <property type="component" value="Unassembled WGS sequence"/>
</dbReference>
<proteinExistence type="predicted"/>
<feature type="transmembrane region" description="Helical" evidence="1">
    <location>
        <begin position="57"/>
        <end position="76"/>
    </location>
</feature>
<gene>
    <name evidence="2" type="ORF">GCM10010954_25600</name>
</gene>
<feature type="transmembrane region" description="Helical" evidence="1">
    <location>
        <begin position="82"/>
        <end position="103"/>
    </location>
</feature>
<keyword evidence="1" id="KW-0812">Transmembrane</keyword>
<keyword evidence="1" id="KW-1133">Transmembrane helix</keyword>
<dbReference type="AlphaFoldDB" id="A0A917B5T7"/>